<protein>
    <submittedName>
        <fullName evidence="2">Uncharacterized protein</fullName>
    </submittedName>
</protein>
<accession>A0ABV6E4U3</accession>
<feature type="transmembrane region" description="Helical" evidence="1">
    <location>
        <begin position="102"/>
        <end position="121"/>
    </location>
</feature>
<dbReference type="EMBL" id="JBHLXH010000002">
    <property type="protein sequence ID" value="MFC0223996.1"/>
    <property type="molecule type" value="Genomic_DNA"/>
</dbReference>
<evidence type="ECO:0000313" key="2">
    <source>
        <dbReference type="EMBL" id="MFC0223996.1"/>
    </source>
</evidence>
<keyword evidence="1" id="KW-1133">Transmembrane helix</keyword>
<name>A0ABV6E4U3_9ACTN</name>
<evidence type="ECO:0000313" key="3">
    <source>
        <dbReference type="Proteomes" id="UP001589698"/>
    </source>
</evidence>
<organism evidence="2 3">
    <name type="scientific">Nocardioides zeicaulis</name>
    <dbReference type="NCBI Taxonomy" id="1776857"/>
    <lineage>
        <taxon>Bacteria</taxon>
        <taxon>Bacillati</taxon>
        <taxon>Actinomycetota</taxon>
        <taxon>Actinomycetes</taxon>
        <taxon>Propionibacteriales</taxon>
        <taxon>Nocardioidaceae</taxon>
        <taxon>Nocardioides</taxon>
    </lineage>
</organism>
<sequence length="170" mass="18954">MPRQVVVIVIPVLFMLLVGVVAYASRRSLTSRLYPGAGLDDWRRVAAGLSWRDRWAVSRANATGREAPPRLAPHAVRRGEVMIACIGSWSDRRSPLRKTWRGLGLLFALLCALSIALVASGEREWHNWLQVVTQGSLAVMSLTTPALQRRQLPKLRRSVERNRALVAAQV</sequence>
<keyword evidence="1" id="KW-0472">Membrane</keyword>
<evidence type="ECO:0000256" key="1">
    <source>
        <dbReference type="SAM" id="Phobius"/>
    </source>
</evidence>
<reference evidence="2 3" key="1">
    <citation type="submission" date="2024-09" db="EMBL/GenBank/DDBJ databases">
        <authorList>
            <person name="Sun Q."/>
            <person name="Mori K."/>
        </authorList>
    </citation>
    <scope>NUCLEOTIDE SEQUENCE [LARGE SCALE GENOMIC DNA]</scope>
    <source>
        <strain evidence="2 3">CCM 8654</strain>
    </source>
</reference>
<dbReference type="RefSeq" id="WP_378519788.1">
    <property type="nucleotide sequence ID" value="NZ_CBCSDI010000051.1"/>
</dbReference>
<comment type="caution">
    <text evidence="2">The sequence shown here is derived from an EMBL/GenBank/DDBJ whole genome shotgun (WGS) entry which is preliminary data.</text>
</comment>
<keyword evidence="3" id="KW-1185">Reference proteome</keyword>
<proteinExistence type="predicted"/>
<dbReference type="Proteomes" id="UP001589698">
    <property type="component" value="Unassembled WGS sequence"/>
</dbReference>
<feature type="transmembrane region" description="Helical" evidence="1">
    <location>
        <begin position="6"/>
        <end position="24"/>
    </location>
</feature>
<gene>
    <name evidence="2" type="ORF">ACFFJG_16030</name>
</gene>
<keyword evidence="1" id="KW-0812">Transmembrane</keyword>